<proteinExistence type="predicted"/>
<sequence length="81" mass="9333">MVKDKLSPKQSVTKLNSCNELDRGSTVLCMFTFDCMRANGKPIGVCMDLAVDFRLFRPLNQRLEKPVLNKQFRQTRPLSQQ</sequence>
<evidence type="ECO:0000313" key="2">
    <source>
        <dbReference type="Proteomes" id="UP000288716"/>
    </source>
</evidence>
<dbReference type="AlphaFoldDB" id="A0A443SP20"/>
<name>A0A443SP20_9ACAR</name>
<dbReference type="VEuPathDB" id="VectorBase:LDEU002773"/>
<keyword evidence="2" id="KW-1185">Reference proteome</keyword>
<gene>
    <name evidence="1" type="ORF">B4U80_09835</name>
</gene>
<reference evidence="1 2" key="1">
    <citation type="journal article" date="2018" name="Gigascience">
        <title>Genomes of trombidid mites reveal novel predicted allergens and laterally-transferred genes associated with secondary metabolism.</title>
        <authorList>
            <person name="Dong X."/>
            <person name="Chaisiri K."/>
            <person name="Xia D."/>
            <person name="Armstrong S.D."/>
            <person name="Fang Y."/>
            <person name="Donnelly M.J."/>
            <person name="Kadowaki T."/>
            <person name="McGarry J.W."/>
            <person name="Darby A.C."/>
            <person name="Makepeace B.L."/>
        </authorList>
    </citation>
    <scope>NUCLEOTIDE SEQUENCE [LARGE SCALE GENOMIC DNA]</scope>
    <source>
        <strain evidence="1">UoL-UT</strain>
    </source>
</reference>
<dbReference type="EMBL" id="NCKV01000992">
    <property type="protein sequence ID" value="RWS29266.1"/>
    <property type="molecule type" value="Genomic_DNA"/>
</dbReference>
<accession>A0A443SP20</accession>
<comment type="caution">
    <text evidence="1">The sequence shown here is derived from an EMBL/GenBank/DDBJ whole genome shotgun (WGS) entry which is preliminary data.</text>
</comment>
<protein>
    <submittedName>
        <fullName evidence="1">Uncharacterized protein</fullName>
    </submittedName>
</protein>
<dbReference type="Proteomes" id="UP000288716">
    <property type="component" value="Unassembled WGS sequence"/>
</dbReference>
<organism evidence="1 2">
    <name type="scientific">Leptotrombidium deliense</name>
    <dbReference type="NCBI Taxonomy" id="299467"/>
    <lineage>
        <taxon>Eukaryota</taxon>
        <taxon>Metazoa</taxon>
        <taxon>Ecdysozoa</taxon>
        <taxon>Arthropoda</taxon>
        <taxon>Chelicerata</taxon>
        <taxon>Arachnida</taxon>
        <taxon>Acari</taxon>
        <taxon>Acariformes</taxon>
        <taxon>Trombidiformes</taxon>
        <taxon>Prostigmata</taxon>
        <taxon>Anystina</taxon>
        <taxon>Parasitengona</taxon>
        <taxon>Trombiculoidea</taxon>
        <taxon>Trombiculidae</taxon>
        <taxon>Leptotrombidium</taxon>
    </lineage>
</organism>
<evidence type="ECO:0000313" key="1">
    <source>
        <dbReference type="EMBL" id="RWS29266.1"/>
    </source>
</evidence>